<dbReference type="NCBIfam" id="TIGR04183">
    <property type="entry name" value="Por_Secre_tail"/>
    <property type="match status" value="1"/>
</dbReference>
<proteinExistence type="predicted"/>
<dbReference type="HOGENOM" id="CLU_264901_0_0_10"/>
<evidence type="ECO:0000256" key="2">
    <source>
        <dbReference type="SAM" id="SignalP"/>
    </source>
</evidence>
<dbReference type="STRING" id="880071.Fleli_3989"/>
<feature type="domain" description="DUF7619" evidence="4">
    <location>
        <begin position="856"/>
        <end position="993"/>
    </location>
</feature>
<sequence length="1260" mass="139265" precursor="true">MKQFFTCFLVLLFSCTLLSNAAFAQVWTDILELHYCDVTSIKIDADNNKIISGFGIGNALSVEGTDIPFTQSQDAKFFVAKISPTDEVIWMKNGEWFTDAATNPTYNPYNDLDFSNIEIDNSGNIHVVFSSGYNRTLDRVTWANRQYNQIDNFILKLSSSGNEIWHKALLLHNESLNVQRQGTKIAIDNQNNVFLALTVLAQDLTGTPYQFNIDGTTFTIPKNTYPPADQYGGGQGSEVLTLKFTSNGQYLWNRQMVSEFGYVNFDDLIVDSNGNPLVSIHGLGQSLVFNGSSESNSLNGVFPSFLIKYNTNGDLLSHEQILTENGYIYLRSLLYQIGDNTFLAGQGYNIDPNQSEFYVTKLDANLNVVSQFEVQGNFGLQNMVVDNNENIYVAISMFTDNGSLSSINLGSTSHILTDSDIEYFLVKMNQTIGIDWGVRLGVSKLNGDIYNDDKRSLDIDNRGYVYVSGVYVPNSTIGTTTLPNVPFIQNTEGLLQYIGKIRDDSFVFPIFRGEGKTFAELNTDCQLNSTDKAISSILIKRNDGYYAISNLNGDYLMPFSEGNYTLRSSLIDTNLSQYITSNCDIEKQVSINGGQIQDPTSLHFGYQTLPCSYLTIAITNKPRRRCFMSSTTVEYQNKGFADANNVEIKVEYPDYIFPVSSLPAWTRKEGNNYFFNVGSLAAGNTEKIVFQDSVICGIEEIRGLTQCVKATISPANSCEDWTDNENKYEITGQCVGGGIARYTIKNLTATSTDSIPYRLYANSAIFQEGNVLLPANGEIEFEVFTNGATVRMEVFPPNHEPISEFVEGCQTIVPYSANPATPLSSSPVTESGSALPQNDGGERMETSCSEILDSYDPNDKQVAPFGLTNENLIEATTELDYTIRFQNTGTIEAVNIVVLDTLSEYLDIETIRLGMVSHDYNFFIDGDADTRVLRFEFDNINLPDSNSNEPASHGFIKFKIKQKANNRIGTVIKNRAAIYFDFNSPIITNTISNKIAILPLRNNNLDLAVFDCSNANFELIANAGTDIETPNSTATLAAQTTQAFGGWSLLAGFGELEDTSKNNSGVTGILPFPSQFVWTVAACKQSKQDTVTVLSTDANYKFTIDLNENTNTLSIPTGKVMYQWYKDGVLITGQTDATLNLNETNSGLGVYTVVISGGGTSITSEPFTLDVTLSNDDFITANYIKVYPNPTTSLLNVELNMALNATEVSLVNALGIELQKTKITNSNTITLDLENLSNGIYFVKIVSQKGIFYKKVVLKK</sequence>
<dbReference type="InterPro" id="IPR052918">
    <property type="entry name" value="Motility_Chemotaxis_Reg"/>
</dbReference>
<dbReference type="Gene3D" id="2.60.40.10">
    <property type="entry name" value="Immunoglobulins"/>
    <property type="match status" value="1"/>
</dbReference>
<dbReference type="RefSeq" id="WP_014799714.1">
    <property type="nucleotide sequence ID" value="NC_018018.1"/>
</dbReference>
<feature type="signal peptide" evidence="2">
    <location>
        <begin position="1"/>
        <end position="24"/>
    </location>
</feature>
<feature type="compositionally biased region" description="Polar residues" evidence="1">
    <location>
        <begin position="820"/>
        <end position="836"/>
    </location>
</feature>
<dbReference type="InterPro" id="IPR055353">
    <property type="entry name" value="DUF7619"/>
</dbReference>
<dbReference type="PROSITE" id="PS51257">
    <property type="entry name" value="PROKAR_LIPOPROTEIN"/>
    <property type="match status" value="1"/>
</dbReference>
<keyword evidence="6" id="KW-1185">Reference proteome</keyword>
<gene>
    <name evidence="5" type="ordered locus">Fleli_3989</name>
</gene>
<dbReference type="Pfam" id="PF18962">
    <property type="entry name" value="Por_Secre_tail"/>
    <property type="match status" value="1"/>
</dbReference>
<keyword evidence="2" id="KW-0732">Signal</keyword>
<dbReference type="EMBL" id="CP003345">
    <property type="protein sequence ID" value="AFM06291.1"/>
    <property type="molecule type" value="Genomic_DNA"/>
</dbReference>
<evidence type="ECO:0000313" key="5">
    <source>
        <dbReference type="EMBL" id="AFM06291.1"/>
    </source>
</evidence>
<evidence type="ECO:0000259" key="3">
    <source>
        <dbReference type="Pfam" id="PF18962"/>
    </source>
</evidence>
<feature type="region of interest" description="Disordered" evidence="1">
    <location>
        <begin position="820"/>
        <end position="844"/>
    </location>
</feature>
<name>I4AQQ6_BERLS</name>
<dbReference type="PATRIC" id="fig|880071.3.peg.3989"/>
<dbReference type="Pfam" id="PF24595">
    <property type="entry name" value="DUF7619"/>
    <property type="match status" value="1"/>
</dbReference>
<evidence type="ECO:0000259" key="4">
    <source>
        <dbReference type="Pfam" id="PF24595"/>
    </source>
</evidence>
<dbReference type="PANTHER" id="PTHR35580">
    <property type="entry name" value="CELL SURFACE GLYCOPROTEIN (S-LAYER PROTEIN)-LIKE PROTEIN"/>
    <property type="match status" value="1"/>
</dbReference>
<dbReference type="OrthoDB" id="1524003at2"/>
<dbReference type="eggNOG" id="COG1361">
    <property type="taxonomic scope" value="Bacteria"/>
</dbReference>
<dbReference type="InterPro" id="IPR026444">
    <property type="entry name" value="Secre_tail"/>
</dbReference>
<dbReference type="eggNOG" id="COG4886">
    <property type="taxonomic scope" value="Bacteria"/>
</dbReference>
<protein>
    <submittedName>
        <fullName evidence="5">Conserved repeat protein</fullName>
    </submittedName>
</protein>
<organism evidence="5 6">
    <name type="scientific">Bernardetia litoralis (strain ATCC 23117 / DSM 6794 / NBRC 15988 / NCIMB 1366 / Fx l1 / Sio-4)</name>
    <name type="common">Flexibacter litoralis</name>
    <dbReference type="NCBI Taxonomy" id="880071"/>
    <lineage>
        <taxon>Bacteria</taxon>
        <taxon>Pseudomonadati</taxon>
        <taxon>Bacteroidota</taxon>
        <taxon>Cytophagia</taxon>
        <taxon>Cytophagales</taxon>
        <taxon>Bernardetiaceae</taxon>
        <taxon>Bernardetia</taxon>
    </lineage>
</organism>
<feature type="domain" description="Secretion system C-terminal sorting" evidence="3">
    <location>
        <begin position="1186"/>
        <end position="1257"/>
    </location>
</feature>
<dbReference type="PANTHER" id="PTHR35580:SF1">
    <property type="entry name" value="PHYTASE-LIKE DOMAIN-CONTAINING PROTEIN"/>
    <property type="match status" value="1"/>
</dbReference>
<dbReference type="eggNOG" id="COG3291">
    <property type="taxonomic scope" value="Bacteria"/>
</dbReference>
<evidence type="ECO:0000313" key="6">
    <source>
        <dbReference type="Proteomes" id="UP000006054"/>
    </source>
</evidence>
<dbReference type="AlphaFoldDB" id="I4AQQ6"/>
<feature type="chain" id="PRO_5003686204" evidence="2">
    <location>
        <begin position="25"/>
        <end position="1260"/>
    </location>
</feature>
<dbReference type="InterPro" id="IPR013783">
    <property type="entry name" value="Ig-like_fold"/>
</dbReference>
<dbReference type="KEGG" id="fli:Fleli_3989"/>
<reference evidence="6" key="1">
    <citation type="submission" date="2012-06" db="EMBL/GenBank/DDBJ databases">
        <title>The complete genome of Flexibacter litoralis DSM 6794.</title>
        <authorList>
            <person name="Lucas S."/>
            <person name="Copeland A."/>
            <person name="Lapidus A."/>
            <person name="Glavina del Rio T."/>
            <person name="Dalin E."/>
            <person name="Tice H."/>
            <person name="Bruce D."/>
            <person name="Goodwin L."/>
            <person name="Pitluck S."/>
            <person name="Peters L."/>
            <person name="Ovchinnikova G."/>
            <person name="Lu M."/>
            <person name="Kyrpides N."/>
            <person name="Mavromatis K."/>
            <person name="Ivanova N."/>
            <person name="Brettin T."/>
            <person name="Detter J.C."/>
            <person name="Han C."/>
            <person name="Larimer F."/>
            <person name="Land M."/>
            <person name="Hauser L."/>
            <person name="Markowitz V."/>
            <person name="Cheng J.-F."/>
            <person name="Hugenholtz P."/>
            <person name="Woyke T."/>
            <person name="Wu D."/>
            <person name="Spring S."/>
            <person name="Lang E."/>
            <person name="Kopitz M."/>
            <person name="Brambilla E."/>
            <person name="Klenk H.-P."/>
            <person name="Eisen J.A."/>
        </authorList>
    </citation>
    <scope>NUCLEOTIDE SEQUENCE [LARGE SCALE GENOMIC DNA]</scope>
    <source>
        <strain evidence="6">ATCC 23117 / DSM 6794 / NBRC 15988 / NCIMB 1366 / Sio-4</strain>
    </source>
</reference>
<dbReference type="Proteomes" id="UP000006054">
    <property type="component" value="Chromosome"/>
</dbReference>
<accession>I4AQQ6</accession>
<evidence type="ECO:0000256" key="1">
    <source>
        <dbReference type="SAM" id="MobiDB-lite"/>
    </source>
</evidence>